<feature type="domain" description="Secretion system C-terminal sorting" evidence="4">
    <location>
        <begin position="1126"/>
        <end position="1179"/>
    </location>
</feature>
<dbReference type="InterPro" id="IPR039448">
    <property type="entry name" value="Beta_helix"/>
</dbReference>
<protein>
    <submittedName>
        <fullName evidence="5">Uncharacterized protein</fullName>
    </submittedName>
</protein>
<sequence>MNKKTLFYLFTVFSVLYVQAQTIIDFDAVRDLTKPLNTEIQKLINSNPGAIIEFKSSEYDLEKRGLTISKPITLRGLTNNSLTPDLSGKGADNKNILSEFVNCNTILIRSDNVHIESLYFKKDYGPKYNVFFNFLHPTYLDQDLDTNLEYTGISLKNVVIDGGGYAVTTGNGFGGTFENVSVINFNVIGVWFNRRGNVKKHSKVTFTNCTFEPRNDLNSNGAPVFPGSNIEFNDRAISFDGGNTSYPIVWDHSGSTIERCLFKNTGVGASSRGANVVLNNNEFNDTQGKVELVRVEEFSSNFTITNNTFNCNNAQSGIITFDRELQVVSNIEIKNNTILGFYRYFISAYAPSDLTIENNDFTNAHTTTGSAWINLTYYENASEEPIAPRSNPDMPGDFASDNIIIRNNTGLDSSNKGTLTVNVLNNAQGNVFDFPANRTTINSIDAPKQLLENGVYEIINLKTTKKLTPNTGDNFLITDSKLTDVTKWTVTFVPPYSYTIQNVETNEYLELDIPFTESNIIGNPNNLPQLFPFAKNTYAGVVADKVNRLPFWAFRKEGDKYVILPGGNELMSAIAITDSDVVSLVAARQKAPNSDARIPVELKDNAKWSFKPITDNYISWDSSSNIEFNIGETIEQKLSYEIRKSNEVLQSVDFGLVIIDEETNAFIEETALLNPTVGNSSGSITFDYTVPSDVKPSSSLAHGQTYAIRARLITKLNNTGADIIESIQVPVSIFKNITETEITWDSNTNTEFVIGSTTEQTISHAVLASETPVYSQFGLFIVNTSDNSIVSAITPQNFPSTAANIEQRETKTFNFSIPGDVVPSDKLPAGQRYVVRAIIASKDANDVDKYASDLAVVTVVAPNTVTWDTSSFTQFEVDETREQSISYFYHATETLNFIQFGLIVRNATNNSFIREIAPQTIVPVASGVNSGTKTFDFKTPTGIALSSALAANEKYSIRVRMNTTDGGGNEKFTVSFVDATVVAVNSNFVRWETFANKLGVDVETTQEISYRIQDDESIESVQFGLVITTNDNIYLSEPTPTLVGGNTAPNEAFNTEFVYEIPSETTISSDLPANQKYRLRTRVTYKDNTNTTQKLLQFKDVLVVSKDEFLSTPIFSVNQGLSVYVDPTFGALHIKNTKATVFEIYNITGQLVKKARDTKSINVESLKPGIYFLKTNQREVVKFIK</sequence>
<dbReference type="NCBIfam" id="TIGR04183">
    <property type="entry name" value="Por_Secre_tail"/>
    <property type="match status" value="1"/>
</dbReference>
<keyword evidence="6" id="KW-1185">Reference proteome</keyword>
<proteinExistence type="predicted"/>
<dbReference type="Proteomes" id="UP000092967">
    <property type="component" value="Chromosome"/>
</dbReference>
<accession>A0A1B1Y918</accession>
<evidence type="ECO:0000313" key="5">
    <source>
        <dbReference type="EMBL" id="ANW97267.1"/>
    </source>
</evidence>
<evidence type="ECO:0000259" key="3">
    <source>
        <dbReference type="Pfam" id="PF13229"/>
    </source>
</evidence>
<feature type="signal peptide" evidence="2">
    <location>
        <begin position="1"/>
        <end position="20"/>
    </location>
</feature>
<dbReference type="Pfam" id="PF13229">
    <property type="entry name" value="Beta_helix"/>
    <property type="match status" value="1"/>
</dbReference>
<dbReference type="InterPro" id="IPR026444">
    <property type="entry name" value="Secre_tail"/>
</dbReference>
<dbReference type="KEGG" id="wfu:AXE80_13625"/>
<gene>
    <name evidence="5" type="ORF">AXE80_13625</name>
</gene>
<evidence type="ECO:0000259" key="4">
    <source>
        <dbReference type="Pfam" id="PF18962"/>
    </source>
</evidence>
<evidence type="ECO:0000313" key="6">
    <source>
        <dbReference type="Proteomes" id="UP000092967"/>
    </source>
</evidence>
<dbReference type="AlphaFoldDB" id="A0A1B1Y918"/>
<reference evidence="5 6" key="1">
    <citation type="submission" date="2016-02" db="EMBL/GenBank/DDBJ databases">
        <authorList>
            <person name="Wen L."/>
            <person name="He K."/>
            <person name="Yang H."/>
        </authorList>
    </citation>
    <scope>NUCLEOTIDE SEQUENCE [LARGE SCALE GENOMIC DNA]</scope>
    <source>
        <strain evidence="5 6">CZ1127</strain>
    </source>
</reference>
<feature type="domain" description="Right handed beta helix" evidence="3">
    <location>
        <begin position="248"/>
        <end position="364"/>
    </location>
</feature>
<dbReference type="InterPro" id="IPR006626">
    <property type="entry name" value="PbH1"/>
</dbReference>
<dbReference type="SMART" id="SM00710">
    <property type="entry name" value="PbH1"/>
    <property type="match status" value="7"/>
</dbReference>
<dbReference type="OrthoDB" id="1345084at2"/>
<evidence type="ECO:0000256" key="1">
    <source>
        <dbReference type="ARBA" id="ARBA00022729"/>
    </source>
</evidence>
<dbReference type="SUPFAM" id="SSF51126">
    <property type="entry name" value="Pectin lyase-like"/>
    <property type="match status" value="1"/>
</dbReference>
<evidence type="ECO:0000256" key="2">
    <source>
        <dbReference type="SAM" id="SignalP"/>
    </source>
</evidence>
<dbReference type="RefSeq" id="WP_068828313.1">
    <property type="nucleotide sequence ID" value="NZ_CP014224.1"/>
</dbReference>
<name>A0A1B1Y918_9FLAO</name>
<feature type="chain" id="PRO_5008532628" evidence="2">
    <location>
        <begin position="21"/>
        <end position="1185"/>
    </location>
</feature>
<dbReference type="Gene3D" id="2.160.20.10">
    <property type="entry name" value="Single-stranded right-handed beta-helix, Pectin lyase-like"/>
    <property type="match status" value="1"/>
</dbReference>
<dbReference type="EMBL" id="CP014224">
    <property type="protein sequence ID" value="ANW97267.1"/>
    <property type="molecule type" value="Genomic_DNA"/>
</dbReference>
<keyword evidence="1 2" id="KW-0732">Signal</keyword>
<organism evidence="5 6">
    <name type="scientific">Wenyingzhuangia fucanilytica</name>
    <dbReference type="NCBI Taxonomy" id="1790137"/>
    <lineage>
        <taxon>Bacteria</taxon>
        <taxon>Pseudomonadati</taxon>
        <taxon>Bacteroidota</taxon>
        <taxon>Flavobacteriia</taxon>
        <taxon>Flavobacteriales</taxon>
        <taxon>Flavobacteriaceae</taxon>
        <taxon>Wenyingzhuangia</taxon>
    </lineage>
</organism>
<dbReference type="Pfam" id="PF18962">
    <property type="entry name" value="Por_Secre_tail"/>
    <property type="match status" value="1"/>
</dbReference>
<dbReference type="InterPro" id="IPR012334">
    <property type="entry name" value="Pectin_lyas_fold"/>
</dbReference>
<dbReference type="InterPro" id="IPR011050">
    <property type="entry name" value="Pectin_lyase_fold/virulence"/>
</dbReference>